<evidence type="ECO:0000313" key="5">
    <source>
        <dbReference type="Proteomes" id="UP000254100"/>
    </source>
</evidence>
<accession>A0A0D6XMM9</accession>
<organism evidence="3 5">
    <name type="scientific">Staphylococcus microti</name>
    <dbReference type="NCBI Taxonomy" id="569857"/>
    <lineage>
        <taxon>Bacteria</taxon>
        <taxon>Bacillati</taxon>
        <taxon>Bacillota</taxon>
        <taxon>Bacilli</taxon>
        <taxon>Bacillales</taxon>
        <taxon>Staphylococcaceae</taxon>
        <taxon>Staphylococcus</taxon>
    </lineage>
</organism>
<reference evidence="3 5" key="2">
    <citation type="submission" date="2018-06" db="EMBL/GenBank/DDBJ databases">
        <authorList>
            <consortium name="Pathogen Informatics"/>
            <person name="Doyle S."/>
        </authorList>
    </citation>
    <scope>NUCLEOTIDE SEQUENCE [LARGE SCALE GENOMIC DNA]</scope>
    <source>
        <strain evidence="3 5">NCTC13832</strain>
    </source>
</reference>
<keyword evidence="1" id="KW-0472">Membrane</keyword>
<gene>
    <name evidence="3" type="ORF">NCTC13832_00807</name>
    <name evidence="2" type="ORF">TP70_10085</name>
</gene>
<evidence type="ECO:0000256" key="1">
    <source>
        <dbReference type="SAM" id="Phobius"/>
    </source>
</evidence>
<keyword evidence="1" id="KW-0812">Transmembrane</keyword>
<dbReference type="RefSeq" id="WP_044361404.1">
    <property type="nucleotide sequence ID" value="NZ_JXWY01000107.1"/>
</dbReference>
<dbReference type="AlphaFoldDB" id="A0A0D6XMM9"/>
<evidence type="ECO:0000313" key="3">
    <source>
        <dbReference type="EMBL" id="SUM57138.1"/>
    </source>
</evidence>
<feature type="transmembrane region" description="Helical" evidence="1">
    <location>
        <begin position="7"/>
        <end position="26"/>
    </location>
</feature>
<keyword evidence="1" id="KW-1133">Transmembrane helix</keyword>
<dbReference type="InterPro" id="IPR035211">
    <property type="entry name" value="DUF5325"/>
</dbReference>
<proteinExistence type="predicted"/>
<feature type="transmembrane region" description="Helical" evidence="1">
    <location>
        <begin position="32"/>
        <end position="51"/>
    </location>
</feature>
<keyword evidence="4" id="KW-1185">Reference proteome</keyword>
<dbReference type="Pfam" id="PF17259">
    <property type="entry name" value="DUF5325"/>
    <property type="match status" value="1"/>
</dbReference>
<dbReference type="Proteomes" id="UP000254100">
    <property type="component" value="Unassembled WGS sequence"/>
</dbReference>
<reference evidence="2 4" key="1">
    <citation type="submission" date="2015-01" db="EMBL/GenBank/DDBJ databases">
        <authorList>
            <person name="Guo J."/>
        </authorList>
    </citation>
    <scope>NUCLEOTIDE SEQUENCE [LARGE SCALE GENOMIC DNA]</scope>
    <source>
        <strain evidence="2 4">DSM 22147</strain>
    </source>
</reference>
<protein>
    <submittedName>
        <fullName evidence="2">Membrane protein</fullName>
    </submittedName>
</protein>
<evidence type="ECO:0000313" key="2">
    <source>
        <dbReference type="EMBL" id="KIX90059.1"/>
    </source>
</evidence>
<sequence>MQKSKTIFLVLAIVAVFFLTMFSFAIAAGSLLWMVITFALMMATFGYGFTLKKKYRENDWL</sequence>
<dbReference type="Proteomes" id="UP000032366">
    <property type="component" value="Unassembled WGS sequence"/>
</dbReference>
<dbReference type="EMBL" id="UHDT01000001">
    <property type="protein sequence ID" value="SUM57138.1"/>
    <property type="molecule type" value="Genomic_DNA"/>
</dbReference>
<name>A0A0D6XMM9_9STAP</name>
<dbReference type="EMBL" id="JXWY01000107">
    <property type="protein sequence ID" value="KIX90059.1"/>
    <property type="molecule type" value="Genomic_DNA"/>
</dbReference>
<evidence type="ECO:0000313" key="4">
    <source>
        <dbReference type="Proteomes" id="UP000032366"/>
    </source>
</evidence>
<dbReference type="OrthoDB" id="2390395at2"/>